<dbReference type="NCBIfam" id="TIGR00706">
    <property type="entry name" value="SppA_dom"/>
    <property type="match status" value="1"/>
</dbReference>
<evidence type="ECO:0000259" key="9">
    <source>
        <dbReference type="Pfam" id="PF01343"/>
    </source>
</evidence>
<dbReference type="NCBIfam" id="TIGR00705">
    <property type="entry name" value="SppA_67K"/>
    <property type="match status" value="1"/>
</dbReference>
<evidence type="ECO:0000256" key="6">
    <source>
        <dbReference type="ARBA" id="ARBA00023136"/>
    </source>
</evidence>
<dbReference type="Proteomes" id="UP000469734">
    <property type="component" value="Unassembled WGS sequence"/>
</dbReference>
<evidence type="ECO:0000256" key="7">
    <source>
        <dbReference type="PIRSR" id="PIRSR001217-1"/>
    </source>
</evidence>
<feature type="domain" description="Peptidase S49" evidence="9">
    <location>
        <begin position="395"/>
        <end position="545"/>
    </location>
</feature>
<evidence type="ECO:0000256" key="4">
    <source>
        <dbReference type="ARBA" id="ARBA00022801"/>
    </source>
</evidence>
<dbReference type="PIRSF" id="PIRSF001217">
    <property type="entry name" value="Protease_4_SppA"/>
    <property type="match status" value="1"/>
</dbReference>
<dbReference type="InterPro" id="IPR047272">
    <property type="entry name" value="S49_SppA_C"/>
</dbReference>
<evidence type="ECO:0000256" key="8">
    <source>
        <dbReference type="SAM" id="Phobius"/>
    </source>
</evidence>
<dbReference type="PANTHER" id="PTHR33209">
    <property type="entry name" value="PROTEASE 4"/>
    <property type="match status" value="1"/>
</dbReference>
<name>A0A7X4KIF1_9BURK</name>
<evidence type="ECO:0000256" key="2">
    <source>
        <dbReference type="ARBA" id="ARBA00008683"/>
    </source>
</evidence>
<dbReference type="GO" id="GO:0006465">
    <property type="term" value="P:signal peptide processing"/>
    <property type="evidence" value="ECO:0007669"/>
    <property type="project" value="InterPro"/>
</dbReference>
<comment type="caution">
    <text evidence="10">The sequence shown here is derived from an EMBL/GenBank/DDBJ whole genome shotgun (WGS) entry which is preliminary data.</text>
</comment>
<dbReference type="RefSeq" id="WP_161051384.1">
    <property type="nucleotide sequence ID" value="NZ_WWCR01000023.1"/>
</dbReference>
<keyword evidence="4" id="KW-0378">Hydrolase</keyword>
<dbReference type="InterPro" id="IPR047217">
    <property type="entry name" value="S49_SppA_67K_type_N"/>
</dbReference>
<evidence type="ECO:0000313" key="10">
    <source>
        <dbReference type="EMBL" id="MYM74440.1"/>
    </source>
</evidence>
<feature type="transmembrane region" description="Helical" evidence="8">
    <location>
        <begin position="32"/>
        <end position="50"/>
    </location>
</feature>
<evidence type="ECO:0000256" key="3">
    <source>
        <dbReference type="ARBA" id="ARBA00022670"/>
    </source>
</evidence>
<reference evidence="10 11" key="1">
    <citation type="submission" date="2019-12" db="EMBL/GenBank/DDBJ databases">
        <title>Novel species isolated from a subtropical stream in China.</title>
        <authorList>
            <person name="Lu H."/>
        </authorList>
    </citation>
    <scope>NUCLEOTIDE SEQUENCE [LARGE SCALE GENOMIC DNA]</scope>
    <source>
        <strain evidence="10 11">FT134W</strain>
    </source>
</reference>
<dbReference type="GO" id="GO:0008236">
    <property type="term" value="F:serine-type peptidase activity"/>
    <property type="evidence" value="ECO:0007669"/>
    <property type="project" value="UniProtKB-KW"/>
</dbReference>
<evidence type="ECO:0000256" key="5">
    <source>
        <dbReference type="ARBA" id="ARBA00022825"/>
    </source>
</evidence>
<dbReference type="CDD" id="cd07023">
    <property type="entry name" value="S49_Sppa_N_C"/>
    <property type="match status" value="1"/>
</dbReference>
<feature type="active site" description="Proton donor/acceptor" evidence="7">
    <location>
        <position position="210"/>
    </location>
</feature>
<keyword evidence="8" id="KW-0812">Transmembrane</keyword>
<dbReference type="Gene3D" id="3.90.226.10">
    <property type="entry name" value="2-enoyl-CoA Hydratase, Chain A, domain 1"/>
    <property type="match status" value="4"/>
</dbReference>
<dbReference type="InterPro" id="IPR004634">
    <property type="entry name" value="Pept_S49_pIV"/>
</dbReference>
<keyword evidence="3" id="KW-0645">Protease</keyword>
<dbReference type="InterPro" id="IPR002142">
    <property type="entry name" value="Peptidase_S49"/>
</dbReference>
<gene>
    <name evidence="10" type="primary">sppA</name>
    <name evidence="10" type="ORF">GTP56_19900</name>
</gene>
<keyword evidence="6 8" id="KW-0472">Membrane</keyword>
<feature type="domain" description="Peptidase S49" evidence="9">
    <location>
        <begin position="142"/>
        <end position="296"/>
    </location>
</feature>
<dbReference type="AlphaFoldDB" id="A0A7X4KIF1"/>
<evidence type="ECO:0000256" key="1">
    <source>
        <dbReference type="ARBA" id="ARBA00004370"/>
    </source>
</evidence>
<proteinExistence type="inferred from homology"/>
<feature type="active site" description="Nucleophile" evidence="7">
    <location>
        <position position="411"/>
    </location>
</feature>
<dbReference type="CDD" id="cd07018">
    <property type="entry name" value="S49_SppA_67K_type"/>
    <property type="match status" value="1"/>
</dbReference>
<comment type="similarity">
    <text evidence="2">Belongs to the peptidase S49 family.</text>
</comment>
<comment type="subcellular location">
    <subcellularLocation>
        <location evidence="1">Membrane</location>
    </subcellularLocation>
</comment>
<protein>
    <submittedName>
        <fullName evidence="10">Signal peptide peptidase SppA</fullName>
    </submittedName>
</protein>
<keyword evidence="5" id="KW-0720">Serine protease</keyword>
<evidence type="ECO:0000313" key="11">
    <source>
        <dbReference type="Proteomes" id="UP000469734"/>
    </source>
</evidence>
<organism evidence="10 11">
    <name type="scientific">Duganella margarita</name>
    <dbReference type="NCBI Taxonomy" id="2692170"/>
    <lineage>
        <taxon>Bacteria</taxon>
        <taxon>Pseudomonadati</taxon>
        <taxon>Pseudomonadota</taxon>
        <taxon>Betaproteobacteria</taxon>
        <taxon>Burkholderiales</taxon>
        <taxon>Oxalobacteraceae</taxon>
        <taxon>Telluria group</taxon>
        <taxon>Duganella</taxon>
    </lineage>
</organism>
<dbReference type="InterPro" id="IPR004635">
    <property type="entry name" value="Pept_S49_SppA"/>
</dbReference>
<dbReference type="InterPro" id="IPR029045">
    <property type="entry name" value="ClpP/crotonase-like_dom_sf"/>
</dbReference>
<dbReference type="GO" id="GO:0016020">
    <property type="term" value="C:membrane"/>
    <property type="evidence" value="ECO:0007669"/>
    <property type="project" value="UniProtKB-SubCell"/>
</dbReference>
<dbReference type="PANTHER" id="PTHR33209:SF1">
    <property type="entry name" value="PEPTIDASE S49 DOMAIN-CONTAINING PROTEIN"/>
    <property type="match status" value="1"/>
</dbReference>
<dbReference type="Pfam" id="PF01343">
    <property type="entry name" value="Peptidase_S49"/>
    <property type="match status" value="2"/>
</dbReference>
<accession>A0A7X4KIF1</accession>
<dbReference type="EMBL" id="WWCR01000023">
    <property type="protein sequence ID" value="MYM74440.1"/>
    <property type="molecule type" value="Genomic_DNA"/>
</dbReference>
<keyword evidence="8" id="KW-1133">Transmembrane helix</keyword>
<sequence>MSQSPQSPQKPRSFVRRGFAFFWRSVDATRRTVLNLIFLAIVLILLYAIFGGGAKPLQPKTTLVLDLKGQLVEQSSVNATEALLANARGGEVHKMIQLRDVLAVLDTAARDPNVESAVLLTDDLQGAGQASLREVAAAIDRFKAAGKPVIAWGASYDQRQYLLAAHASEVYLHPMGMVMIEGFGRYRNYYRDALDKLGVTVNLLRVGTYKSFGEPYIANGPSQAATEAESYLNNALWASYTDNVEKARKLPQGQIMKTIDDLPTQVAAVNGDLAKLSLAEKLVDGLKTKDEIRQMMIKRGAADADAKSFRQVAFDEYLARVPHKLTGDAVGVIVAQGEISDGSAGPGSIGGDSTSKLIRMAREDNSIKAVVLRIDSPGGSAFASELIRRELELTRAAGKPVVVSMGNVAASGGYWISMSSDEVIAEPTTITGSIGVFAILPTADKVIDKLGIHTAGQPTTWLGDAGNPLRPLDPRFGQVIQGSINHIYAEFTTKAAQARKTTPEKINEVAQGRVWTGAQAKDRGLVDRLGSYGDALKSAAARAKLPADYRVVYVERDISKFDRFVEMIGGGTAQAVAQAVSAQLKLGAAATTGLPPSAATGIAQDLGWLTEITAQHKPFTAITHCLCESP</sequence>
<dbReference type="SUPFAM" id="SSF52096">
    <property type="entry name" value="ClpP/crotonase"/>
    <property type="match status" value="2"/>
</dbReference>